<dbReference type="EMBL" id="VDCH01000017">
    <property type="protein sequence ID" value="TNJ38557.1"/>
    <property type="molecule type" value="Genomic_DNA"/>
</dbReference>
<evidence type="ECO:0000313" key="3">
    <source>
        <dbReference type="Proteomes" id="UP000308271"/>
    </source>
</evidence>
<dbReference type="PANTHER" id="PTHR46401">
    <property type="entry name" value="GLYCOSYLTRANSFERASE WBBK-RELATED"/>
    <property type="match status" value="1"/>
</dbReference>
<comment type="caution">
    <text evidence="2">The sequence shown here is derived from an EMBL/GenBank/DDBJ whole genome shotgun (WGS) entry which is preliminary data.</text>
</comment>
<dbReference type="PANTHER" id="PTHR46401:SF2">
    <property type="entry name" value="GLYCOSYLTRANSFERASE WBBK-RELATED"/>
    <property type="match status" value="1"/>
</dbReference>
<name>A0A5C4S5V3_CHLTI</name>
<evidence type="ECO:0000256" key="1">
    <source>
        <dbReference type="ARBA" id="ARBA00022679"/>
    </source>
</evidence>
<dbReference type="GO" id="GO:0016757">
    <property type="term" value="F:glycosyltransferase activity"/>
    <property type="evidence" value="ECO:0007669"/>
    <property type="project" value="TreeGrafter"/>
</dbReference>
<proteinExistence type="predicted"/>
<evidence type="ECO:0000313" key="2">
    <source>
        <dbReference type="EMBL" id="TNJ38557.1"/>
    </source>
</evidence>
<organism evidence="2 3">
    <name type="scientific">Chlorobaculum thiosulfatiphilum</name>
    <name type="common">Chlorobium limicola f.sp. thiosulfatophilum</name>
    <dbReference type="NCBI Taxonomy" id="115852"/>
    <lineage>
        <taxon>Bacteria</taxon>
        <taxon>Pseudomonadati</taxon>
        <taxon>Chlorobiota</taxon>
        <taxon>Chlorobiia</taxon>
        <taxon>Chlorobiales</taxon>
        <taxon>Chlorobiaceae</taxon>
        <taxon>Chlorobaculum</taxon>
    </lineage>
</organism>
<protein>
    <submittedName>
        <fullName evidence="2">Glycosyltransferase family 4 protein</fullName>
    </submittedName>
</protein>
<gene>
    <name evidence="2" type="ORF">FGF66_08415</name>
</gene>
<reference evidence="2 3" key="1">
    <citation type="submission" date="2019-05" db="EMBL/GenBank/DDBJ databases">
        <title>Draft Whole-Genome sequence of the green sulfur bacterium Chlorobaculum thiosulfatiphilum DSM 249.</title>
        <authorList>
            <person name="Meyer T.E."/>
            <person name="Kyndt J.A."/>
        </authorList>
    </citation>
    <scope>NUCLEOTIDE SEQUENCE [LARGE SCALE GENOMIC DNA]</scope>
    <source>
        <strain evidence="2 3">DSM 249</strain>
    </source>
</reference>
<dbReference type="AlphaFoldDB" id="A0A5C4S5V3"/>
<dbReference type="Pfam" id="PF13692">
    <property type="entry name" value="Glyco_trans_1_4"/>
    <property type="match status" value="1"/>
</dbReference>
<keyword evidence="3" id="KW-1185">Reference proteome</keyword>
<dbReference type="OrthoDB" id="9790710at2"/>
<keyword evidence="1 2" id="KW-0808">Transferase</keyword>
<dbReference type="Gene3D" id="3.40.50.2000">
    <property type="entry name" value="Glycogen Phosphorylase B"/>
    <property type="match status" value="1"/>
</dbReference>
<dbReference type="RefSeq" id="WP_139457206.1">
    <property type="nucleotide sequence ID" value="NZ_VDCH01000017.1"/>
</dbReference>
<sequence length="407" mass="46620">MNSAVKSEKIKVLYASTVCSQKVFDYIYAKSAIKPRISIQKFHKLFVGGIKDTGFFNITSLSILPISAKNNKRLLWNVNGEICDGVKYVYTRFINISILNKLMQYLYVLLYALLWVAKPGKKVIVCDVLTLQASAAILIGKIFHVEVVGIITDIPLISTKSLLRKKVNLIIKFSIKYIIYCINQCDSYVMLTEQMMDCVKRKDKDYVIIEGFSELNKTDGINNIGGIDENEMSILYAGGLYEGFGVKMLIEAFMCLRKDNIRLDLYGYGDMVDEIKKYMKIDNRIRFMGMVPNNIVVEAEKRSYLLVNPRPSDIEIAKYSFPSKIIEYMSSGRPVLTTKLPGIPREYYDYLFFIDDESADGMKKSLEIIIDKDSSEINKIGAKAYDFMRNNKSAKQQSLKFYKMINR</sequence>
<dbReference type="Proteomes" id="UP000308271">
    <property type="component" value="Unassembled WGS sequence"/>
</dbReference>
<accession>A0A5C4S5V3</accession>
<dbReference type="SUPFAM" id="SSF53756">
    <property type="entry name" value="UDP-Glycosyltransferase/glycogen phosphorylase"/>
    <property type="match status" value="1"/>
</dbReference>